<protein>
    <recommendedName>
        <fullName evidence="1">DUF6879 domain-containing protein</fullName>
    </recommendedName>
</protein>
<dbReference type="InterPro" id="IPR049244">
    <property type="entry name" value="DUF6879"/>
</dbReference>
<evidence type="ECO:0000259" key="1">
    <source>
        <dbReference type="Pfam" id="PF21806"/>
    </source>
</evidence>
<comment type="caution">
    <text evidence="2">The sequence shown here is derived from an EMBL/GenBank/DDBJ whole genome shotgun (WGS) entry which is preliminary data.</text>
</comment>
<accession>A0A7W7RS58</accession>
<dbReference type="AlphaFoldDB" id="A0A7W7RS58"/>
<proteinExistence type="predicted"/>
<sequence length="193" mass="22635">MRPPQWATRSGRRLDLDAFGTCFLDAWSRTESRFLKLECWQSYREREVTTSQAAYERGDVREAERLLRQESEAERSLYEDVEQKGIDYARIRLVQEPLTPYLDYELVAYRIRVRIGENIEVVRCDPAMRFPDEDHFDFLIFDRHTALIHDYGEIGLQSGGWMTHDAAVIAELEKRAIDLRRLAVPFGEFTAAL</sequence>
<keyword evidence="3" id="KW-1185">Reference proteome</keyword>
<dbReference type="RefSeq" id="WP_184753083.1">
    <property type="nucleotide sequence ID" value="NZ_BAABEK010000151.1"/>
</dbReference>
<gene>
    <name evidence="2" type="ORF">FHR32_000856</name>
</gene>
<name>A0A7W7RS58_9ACTN</name>
<feature type="domain" description="DUF6879" evidence="1">
    <location>
        <begin position="23"/>
        <end position="190"/>
    </location>
</feature>
<evidence type="ECO:0000313" key="3">
    <source>
        <dbReference type="Proteomes" id="UP000534286"/>
    </source>
</evidence>
<reference evidence="2 3" key="1">
    <citation type="submission" date="2020-08" db="EMBL/GenBank/DDBJ databases">
        <title>Sequencing the genomes of 1000 actinobacteria strains.</title>
        <authorList>
            <person name="Klenk H.-P."/>
        </authorList>
    </citation>
    <scope>NUCLEOTIDE SEQUENCE [LARGE SCALE GENOMIC DNA]</scope>
    <source>
        <strain evidence="2 3">DSM 43023</strain>
    </source>
</reference>
<dbReference type="Proteomes" id="UP000534286">
    <property type="component" value="Unassembled WGS sequence"/>
</dbReference>
<organism evidence="2 3">
    <name type="scientific">Streptosporangium album</name>
    <dbReference type="NCBI Taxonomy" id="47479"/>
    <lineage>
        <taxon>Bacteria</taxon>
        <taxon>Bacillati</taxon>
        <taxon>Actinomycetota</taxon>
        <taxon>Actinomycetes</taxon>
        <taxon>Streptosporangiales</taxon>
        <taxon>Streptosporangiaceae</taxon>
        <taxon>Streptosporangium</taxon>
    </lineage>
</organism>
<evidence type="ECO:0000313" key="2">
    <source>
        <dbReference type="EMBL" id="MBB4936551.1"/>
    </source>
</evidence>
<dbReference type="EMBL" id="JACHJU010000001">
    <property type="protein sequence ID" value="MBB4936551.1"/>
    <property type="molecule type" value="Genomic_DNA"/>
</dbReference>
<dbReference type="Pfam" id="PF21806">
    <property type="entry name" value="DUF6879"/>
    <property type="match status" value="1"/>
</dbReference>